<dbReference type="Pfam" id="PF00892">
    <property type="entry name" value="EamA"/>
    <property type="match status" value="2"/>
</dbReference>
<comment type="subcellular location">
    <subcellularLocation>
        <location evidence="1">Membrane</location>
        <topology evidence="1">Multi-pass membrane protein</topology>
    </subcellularLocation>
</comment>
<dbReference type="EMBL" id="RPDH01000002">
    <property type="protein sequence ID" value="RPE08215.1"/>
    <property type="molecule type" value="Genomic_DNA"/>
</dbReference>
<feature type="transmembrane region" description="Helical" evidence="6">
    <location>
        <begin position="281"/>
        <end position="299"/>
    </location>
</feature>
<sequence length="302" mass="33121">MHRSTNKSTLILALGLVYILWGSTFLGMKIGAEVLPPFLLTTLRFILAGSLMLAIGFWKDREMPTPRQWLNAAIVGVLLIGIGNSTVALAVTVMPSGMVALFIAALPAWFITLDWAFFSKKKPKALTAWGLFLGFAGLFYIFDPFHLFTAGSAATRNIPLWPIPLLTLGSIAWSLGSLLSPRMDMPKQMTASGIQMLAGMVVCLIMSLSLELKDWDKFYEMTTRTWGAIVYLVLFGSLVGFTAYSWLVNNAPPQLTATYAYVNPVVAIFLGWLILDEKLSIQSFIGSAIVIAGVVLMTLKKK</sequence>
<feature type="transmembrane region" description="Helical" evidence="6">
    <location>
        <begin position="70"/>
        <end position="91"/>
    </location>
</feature>
<dbReference type="Proteomes" id="UP000278351">
    <property type="component" value="Unassembled WGS sequence"/>
</dbReference>
<feature type="domain" description="EamA" evidence="7">
    <location>
        <begin position="161"/>
        <end position="298"/>
    </location>
</feature>
<dbReference type="SUPFAM" id="SSF103481">
    <property type="entry name" value="Multidrug resistance efflux transporter EmrE"/>
    <property type="match status" value="2"/>
</dbReference>
<dbReference type="PANTHER" id="PTHR32322">
    <property type="entry name" value="INNER MEMBRANE TRANSPORTER"/>
    <property type="match status" value="1"/>
</dbReference>
<feature type="transmembrane region" description="Helical" evidence="6">
    <location>
        <begin position="228"/>
        <end position="247"/>
    </location>
</feature>
<feature type="transmembrane region" description="Helical" evidence="6">
    <location>
        <begin position="97"/>
        <end position="118"/>
    </location>
</feature>
<evidence type="ECO:0000256" key="2">
    <source>
        <dbReference type="ARBA" id="ARBA00007362"/>
    </source>
</evidence>
<evidence type="ECO:0000256" key="6">
    <source>
        <dbReference type="SAM" id="Phobius"/>
    </source>
</evidence>
<feature type="transmembrane region" description="Helical" evidence="6">
    <location>
        <begin position="125"/>
        <end position="142"/>
    </location>
</feature>
<dbReference type="InterPro" id="IPR000620">
    <property type="entry name" value="EamA_dom"/>
</dbReference>
<name>A0A3N4PK74_9BACT</name>
<dbReference type="PANTHER" id="PTHR32322:SF2">
    <property type="entry name" value="EAMA DOMAIN-CONTAINING PROTEIN"/>
    <property type="match status" value="1"/>
</dbReference>
<evidence type="ECO:0000256" key="4">
    <source>
        <dbReference type="ARBA" id="ARBA00022989"/>
    </source>
</evidence>
<feature type="transmembrane region" description="Helical" evidence="6">
    <location>
        <begin position="191"/>
        <end position="208"/>
    </location>
</feature>
<evidence type="ECO:0000259" key="7">
    <source>
        <dbReference type="Pfam" id="PF00892"/>
    </source>
</evidence>
<feature type="transmembrane region" description="Helical" evidence="6">
    <location>
        <begin position="12"/>
        <end position="32"/>
    </location>
</feature>
<dbReference type="RefSeq" id="WP_123847216.1">
    <property type="nucleotide sequence ID" value="NZ_RPDH01000002.1"/>
</dbReference>
<evidence type="ECO:0000256" key="3">
    <source>
        <dbReference type="ARBA" id="ARBA00022692"/>
    </source>
</evidence>
<feature type="transmembrane region" description="Helical" evidence="6">
    <location>
        <begin position="38"/>
        <end position="58"/>
    </location>
</feature>
<gene>
    <name evidence="8" type="ORF">EGT74_14215</name>
</gene>
<feature type="transmembrane region" description="Helical" evidence="6">
    <location>
        <begin position="259"/>
        <end position="275"/>
    </location>
</feature>
<comment type="similarity">
    <text evidence="2">Belongs to the EamA transporter family.</text>
</comment>
<dbReference type="OrthoDB" id="9812547at2"/>
<keyword evidence="5 6" id="KW-0472">Membrane</keyword>
<evidence type="ECO:0000313" key="9">
    <source>
        <dbReference type="Proteomes" id="UP000278351"/>
    </source>
</evidence>
<evidence type="ECO:0000256" key="1">
    <source>
        <dbReference type="ARBA" id="ARBA00004141"/>
    </source>
</evidence>
<reference evidence="8 9" key="1">
    <citation type="submission" date="2018-11" db="EMBL/GenBank/DDBJ databases">
        <title>Chitinophaga lutea sp.nov., isolate from arsenic contaminated soil.</title>
        <authorList>
            <person name="Zong Y."/>
        </authorList>
    </citation>
    <scope>NUCLEOTIDE SEQUENCE [LARGE SCALE GENOMIC DNA]</scope>
    <source>
        <strain evidence="8 9">ZY74</strain>
    </source>
</reference>
<accession>A0A3N4PK74</accession>
<protein>
    <submittedName>
        <fullName evidence="8">EamA family transporter</fullName>
    </submittedName>
</protein>
<dbReference type="InterPro" id="IPR037185">
    <property type="entry name" value="EmrE-like"/>
</dbReference>
<organism evidence="8 9">
    <name type="scientific">Chitinophaga lutea</name>
    <dbReference type="NCBI Taxonomy" id="2488634"/>
    <lineage>
        <taxon>Bacteria</taxon>
        <taxon>Pseudomonadati</taxon>
        <taxon>Bacteroidota</taxon>
        <taxon>Chitinophagia</taxon>
        <taxon>Chitinophagales</taxon>
        <taxon>Chitinophagaceae</taxon>
        <taxon>Chitinophaga</taxon>
    </lineage>
</organism>
<dbReference type="AlphaFoldDB" id="A0A3N4PK74"/>
<feature type="transmembrane region" description="Helical" evidence="6">
    <location>
        <begin position="162"/>
        <end position="179"/>
    </location>
</feature>
<evidence type="ECO:0000313" key="8">
    <source>
        <dbReference type="EMBL" id="RPE08215.1"/>
    </source>
</evidence>
<keyword evidence="9" id="KW-1185">Reference proteome</keyword>
<comment type="caution">
    <text evidence="8">The sequence shown here is derived from an EMBL/GenBank/DDBJ whole genome shotgun (WGS) entry which is preliminary data.</text>
</comment>
<proteinExistence type="inferred from homology"/>
<dbReference type="InterPro" id="IPR050638">
    <property type="entry name" value="AA-Vitamin_Transporters"/>
</dbReference>
<keyword evidence="3 6" id="KW-0812">Transmembrane</keyword>
<evidence type="ECO:0000256" key="5">
    <source>
        <dbReference type="ARBA" id="ARBA00023136"/>
    </source>
</evidence>
<feature type="domain" description="EamA" evidence="7">
    <location>
        <begin position="11"/>
        <end position="142"/>
    </location>
</feature>
<keyword evidence="4 6" id="KW-1133">Transmembrane helix</keyword>
<dbReference type="Gene3D" id="1.10.3730.20">
    <property type="match status" value="1"/>
</dbReference>
<dbReference type="GO" id="GO:0016020">
    <property type="term" value="C:membrane"/>
    <property type="evidence" value="ECO:0007669"/>
    <property type="project" value="UniProtKB-SubCell"/>
</dbReference>